<comment type="caution">
    <text evidence="1">The sequence shown here is derived from an EMBL/GenBank/DDBJ whole genome shotgun (WGS) entry which is preliminary data.</text>
</comment>
<dbReference type="EMBL" id="JAWDJW010006510">
    <property type="protein sequence ID" value="KAK3064450.1"/>
    <property type="molecule type" value="Genomic_DNA"/>
</dbReference>
<reference evidence="1" key="1">
    <citation type="submission" date="2024-09" db="EMBL/GenBank/DDBJ databases">
        <title>Black Yeasts Isolated from many extreme environments.</title>
        <authorList>
            <person name="Coleine C."/>
            <person name="Stajich J.E."/>
            <person name="Selbmann L."/>
        </authorList>
    </citation>
    <scope>NUCLEOTIDE SEQUENCE</scope>
    <source>
        <strain evidence="1">CCFEE 5737</strain>
    </source>
</reference>
<sequence>MPSSLSRHVRRYPFPNWGFADMAHPTDAERDTLYADDTKSLQPCGLCIELGEEEPDHDGADCTRKNAKQRQNVRTRRGPWSSNGRSTQMQKIKYAHKQDTDLADRVLDNLPEATQESAPIVYQLVMDLEEYMAAYEDRDMSLLVGAQDMYHLFRKIKVPQDSEPFRRKIVEHAKRILDSVKMGAIHKEHETCKTCFPMEEWAAMQTDVREESDSYTSMQTFEATDLQDPNGEDAWKYKIPEHVWRLYKGF</sequence>
<evidence type="ECO:0000313" key="1">
    <source>
        <dbReference type="EMBL" id="KAK3064450.1"/>
    </source>
</evidence>
<proteinExistence type="predicted"/>
<evidence type="ECO:0000313" key="2">
    <source>
        <dbReference type="Proteomes" id="UP001186974"/>
    </source>
</evidence>
<name>A0ACC3DAX1_9PEZI</name>
<accession>A0ACC3DAX1</accession>
<dbReference type="Proteomes" id="UP001186974">
    <property type="component" value="Unassembled WGS sequence"/>
</dbReference>
<gene>
    <name evidence="1" type="ORF">LTS18_007116</name>
</gene>
<keyword evidence="2" id="KW-1185">Reference proteome</keyword>
<protein>
    <submittedName>
        <fullName evidence="1">Uncharacterized protein</fullName>
    </submittedName>
</protein>
<organism evidence="1 2">
    <name type="scientific">Coniosporium uncinatum</name>
    <dbReference type="NCBI Taxonomy" id="93489"/>
    <lineage>
        <taxon>Eukaryota</taxon>
        <taxon>Fungi</taxon>
        <taxon>Dikarya</taxon>
        <taxon>Ascomycota</taxon>
        <taxon>Pezizomycotina</taxon>
        <taxon>Dothideomycetes</taxon>
        <taxon>Dothideomycetes incertae sedis</taxon>
        <taxon>Coniosporium</taxon>
    </lineage>
</organism>